<protein>
    <submittedName>
        <fullName evidence="2">I78 family peptidase inhibitor</fullName>
    </submittedName>
</protein>
<reference evidence="2 3" key="1">
    <citation type="submission" date="2023-11" db="EMBL/GenBank/DDBJ databases">
        <title>From the Deep-Sea to the Surface: Bacterial Genomes Isolated from the Moytirra Hydrothermal Vent Plume.</title>
        <authorList>
            <person name="Major S.R."/>
        </authorList>
    </citation>
    <scope>NUCLEOTIDE SEQUENCE [LARGE SCALE GENOMIC DNA]</scope>
    <source>
        <strain evidence="2 3">OXR-9</strain>
    </source>
</reference>
<feature type="region of interest" description="Disordered" evidence="1">
    <location>
        <begin position="21"/>
        <end position="104"/>
    </location>
</feature>
<feature type="compositionally biased region" description="Pro residues" evidence="1">
    <location>
        <begin position="24"/>
        <end position="44"/>
    </location>
</feature>
<organism evidence="2 3">
    <name type="scientific">Sulfitobacter faviae</name>
    <dbReference type="NCBI Taxonomy" id="1775881"/>
    <lineage>
        <taxon>Bacteria</taxon>
        <taxon>Pseudomonadati</taxon>
        <taxon>Pseudomonadota</taxon>
        <taxon>Alphaproteobacteria</taxon>
        <taxon>Rhodobacterales</taxon>
        <taxon>Roseobacteraceae</taxon>
        <taxon>Sulfitobacter</taxon>
    </lineage>
</organism>
<dbReference type="Proteomes" id="UP001326567">
    <property type="component" value="Chromosome"/>
</dbReference>
<evidence type="ECO:0000256" key="1">
    <source>
        <dbReference type="SAM" id="MobiDB-lite"/>
    </source>
</evidence>
<dbReference type="Gene3D" id="3.30.10.10">
    <property type="entry name" value="Trypsin Inhibitor V, subunit A"/>
    <property type="match status" value="1"/>
</dbReference>
<gene>
    <name evidence="2" type="ORF">T7987_15485</name>
</gene>
<sequence>MRVVFLAPLVLAGCAELSTAPVQNPIPAPAPAATTPPPPPPSPESEPSAPARSETPSSPAKPKPLPESVVNAVNDSSSPAEDDGQEELAAAEPPTDTCKEGSWWGLIGRPKSAASIVSEPKRVYTEGDPVTMDANPNRTNIVLDAEGKIAKVTCG</sequence>
<accession>A0ABZ0UY61</accession>
<evidence type="ECO:0000313" key="3">
    <source>
        <dbReference type="Proteomes" id="UP001326567"/>
    </source>
</evidence>
<keyword evidence="3" id="KW-1185">Reference proteome</keyword>
<evidence type="ECO:0000313" key="2">
    <source>
        <dbReference type="EMBL" id="WPZ21546.1"/>
    </source>
</evidence>
<proteinExistence type="predicted"/>
<name>A0ABZ0UY61_9RHOB</name>
<dbReference type="RefSeq" id="WP_322328480.1">
    <property type="nucleotide sequence ID" value="NZ_CP139725.1"/>
</dbReference>
<feature type="compositionally biased region" description="Low complexity" evidence="1">
    <location>
        <begin position="45"/>
        <end position="58"/>
    </location>
</feature>
<dbReference type="InterPro" id="IPR021719">
    <property type="entry name" value="Prot_inh_I78"/>
</dbReference>
<dbReference type="Pfam" id="PF11720">
    <property type="entry name" value="Inhibitor_I78"/>
    <property type="match status" value="1"/>
</dbReference>
<dbReference type="EMBL" id="CP139725">
    <property type="protein sequence ID" value="WPZ21546.1"/>
    <property type="molecule type" value="Genomic_DNA"/>
</dbReference>